<name>A0A398D504_9BACT</name>
<evidence type="ECO:0000256" key="2">
    <source>
        <dbReference type="ARBA" id="ARBA00022475"/>
    </source>
</evidence>
<reference evidence="7 8" key="1">
    <citation type="submission" date="2018-09" db="EMBL/GenBank/DDBJ databases">
        <title>Discovery and Ecogenomic Context for Candidatus Cryosericales, a Global Caldiserica Order Active in Thawing Permafrost.</title>
        <authorList>
            <person name="Martinez M.A."/>
            <person name="Woodcroft B.J."/>
            <person name="Ignacio Espinoza J.C."/>
            <person name="Zayed A."/>
            <person name="Singleton C.M."/>
            <person name="Boyd J."/>
            <person name="Li Y.-F."/>
            <person name="Purvine S."/>
            <person name="Maughan H."/>
            <person name="Hodgkins S.B."/>
            <person name="Anderson D."/>
            <person name="Sederholm M."/>
            <person name="Temperton B."/>
            <person name="Saleska S.R."/>
            <person name="Tyson G.W."/>
            <person name="Rich V.I."/>
        </authorList>
    </citation>
    <scope>NUCLEOTIDE SEQUENCE [LARGE SCALE GENOMIC DNA]</scope>
    <source>
        <strain evidence="7 8">SMC7</strain>
    </source>
</reference>
<dbReference type="GO" id="GO:0015658">
    <property type="term" value="F:branched-chain amino acid transmembrane transporter activity"/>
    <property type="evidence" value="ECO:0007669"/>
    <property type="project" value="InterPro"/>
</dbReference>
<feature type="transmembrane region" description="Helical" evidence="6">
    <location>
        <begin position="248"/>
        <end position="269"/>
    </location>
</feature>
<dbReference type="PANTHER" id="PTHR30482:SF10">
    <property type="entry name" value="HIGH-AFFINITY BRANCHED-CHAIN AMINO ACID TRANSPORT PROTEIN BRAE"/>
    <property type="match status" value="1"/>
</dbReference>
<dbReference type="AlphaFoldDB" id="A0A398D504"/>
<comment type="subcellular location">
    <subcellularLocation>
        <location evidence="1">Cell membrane</location>
        <topology evidence="1">Multi-pass membrane protein</topology>
    </subcellularLocation>
</comment>
<dbReference type="InterPro" id="IPR001851">
    <property type="entry name" value="ABC_transp_permease"/>
</dbReference>
<feature type="transmembrane region" description="Helical" evidence="6">
    <location>
        <begin position="209"/>
        <end position="236"/>
    </location>
</feature>
<feature type="transmembrane region" description="Helical" evidence="6">
    <location>
        <begin position="6"/>
        <end position="25"/>
    </location>
</feature>
<accession>A0A398D504</accession>
<evidence type="ECO:0000256" key="1">
    <source>
        <dbReference type="ARBA" id="ARBA00004651"/>
    </source>
</evidence>
<comment type="caution">
    <text evidence="7">The sequence shown here is derived from an EMBL/GenBank/DDBJ whole genome shotgun (WGS) entry which is preliminary data.</text>
</comment>
<feature type="transmembrane region" description="Helical" evidence="6">
    <location>
        <begin position="88"/>
        <end position="104"/>
    </location>
</feature>
<keyword evidence="8" id="KW-1185">Reference proteome</keyword>
<dbReference type="Pfam" id="PF02653">
    <property type="entry name" value="BPD_transp_2"/>
    <property type="match status" value="1"/>
</dbReference>
<keyword evidence="3 6" id="KW-0812">Transmembrane</keyword>
<dbReference type="EMBL" id="QXIS01000007">
    <property type="protein sequence ID" value="RIE06551.1"/>
    <property type="molecule type" value="Genomic_DNA"/>
</dbReference>
<dbReference type="Proteomes" id="UP000266328">
    <property type="component" value="Unassembled WGS sequence"/>
</dbReference>
<dbReference type="CDD" id="cd06581">
    <property type="entry name" value="TM_PBP1_LivM_like"/>
    <property type="match status" value="1"/>
</dbReference>
<proteinExistence type="predicted"/>
<feature type="transmembrane region" description="Helical" evidence="6">
    <location>
        <begin position="176"/>
        <end position="197"/>
    </location>
</feature>
<evidence type="ECO:0000256" key="6">
    <source>
        <dbReference type="SAM" id="Phobius"/>
    </source>
</evidence>
<organism evidence="7 8">
    <name type="scientific">Candidatus Cryosericum terrychapinii</name>
    <dbReference type="NCBI Taxonomy" id="2290919"/>
    <lineage>
        <taxon>Bacteria</taxon>
        <taxon>Pseudomonadati</taxon>
        <taxon>Caldisericota/Cryosericota group</taxon>
        <taxon>Candidatus Cryosericota</taxon>
        <taxon>Candidatus Cryosericia</taxon>
        <taxon>Candidatus Cryosericales</taxon>
        <taxon>Candidatus Cryosericaceae</taxon>
        <taxon>Candidatus Cryosericum</taxon>
    </lineage>
</organism>
<feature type="transmembrane region" description="Helical" evidence="6">
    <location>
        <begin position="124"/>
        <end position="144"/>
    </location>
</feature>
<evidence type="ECO:0000256" key="3">
    <source>
        <dbReference type="ARBA" id="ARBA00022692"/>
    </source>
</evidence>
<dbReference type="InterPro" id="IPR043428">
    <property type="entry name" value="LivM-like"/>
</dbReference>
<evidence type="ECO:0000313" key="7">
    <source>
        <dbReference type="EMBL" id="RIE06551.1"/>
    </source>
</evidence>
<dbReference type="GO" id="GO:0005886">
    <property type="term" value="C:plasma membrane"/>
    <property type="evidence" value="ECO:0007669"/>
    <property type="project" value="UniProtKB-SubCell"/>
</dbReference>
<keyword evidence="2" id="KW-1003">Cell membrane</keyword>
<keyword evidence="5 6" id="KW-0472">Membrane</keyword>
<protein>
    <submittedName>
        <fullName evidence="7">Branched-chain amino acid ABC transporter permease</fullName>
    </submittedName>
</protein>
<feature type="transmembrane region" description="Helical" evidence="6">
    <location>
        <begin position="57"/>
        <end position="76"/>
    </location>
</feature>
<evidence type="ECO:0000256" key="4">
    <source>
        <dbReference type="ARBA" id="ARBA00022989"/>
    </source>
</evidence>
<sequence>MLSSYAQGLIILVCINVIAVTGVSLLTGFTGLFSFGNAGFMALGAYVSAIASVELHAPFLVSLVAGVLVAAIIGFGLGRLTLGLRGDYFLIATLGFGQVVQVLIEFFDKVTGGARGFANIPPKTTLWIAVVLAVGSVAVAANLIHSKFGRNFTAVREQEVAAEAVGIDTFRFKQMAFVLSAMFAGFAGGLFAHYYMYIVPKMFDINESALFTITVVVGGLASLSGSVISCVVLTLLPELFRSLASYRMLFYGMAVVAIILIRPSGLMGYHELSFGWIRERMRAKRGKTASKERKT</sequence>
<dbReference type="PANTHER" id="PTHR30482">
    <property type="entry name" value="HIGH-AFFINITY BRANCHED-CHAIN AMINO ACID TRANSPORT SYSTEM PERMEASE"/>
    <property type="match status" value="1"/>
</dbReference>
<dbReference type="RefSeq" id="WP_119088649.1">
    <property type="nucleotide sequence ID" value="NZ_QXIS01000007.1"/>
</dbReference>
<evidence type="ECO:0000313" key="8">
    <source>
        <dbReference type="Proteomes" id="UP000266328"/>
    </source>
</evidence>
<dbReference type="OrthoDB" id="9789927at2"/>
<gene>
    <name evidence="7" type="ORF">SMC7_01670</name>
</gene>
<keyword evidence="4 6" id="KW-1133">Transmembrane helix</keyword>
<evidence type="ECO:0000256" key="5">
    <source>
        <dbReference type="ARBA" id="ARBA00023136"/>
    </source>
</evidence>